<comment type="caution">
    <text evidence="2">The sequence shown here is derived from an EMBL/GenBank/DDBJ whole genome shotgun (WGS) entry which is preliminary data.</text>
</comment>
<dbReference type="Proteomes" id="UP001303046">
    <property type="component" value="Unassembled WGS sequence"/>
</dbReference>
<sequence length="92" mass="10167">MGPGLRNRVDERPLLILALTLAAIFRNDMQARVFVEDVNCGTSGFFSLRRLTRKLAACTFWRRLPMATEAAESLGGPSSHADHSCHKGFTFG</sequence>
<accession>A0ABR1CFR9</accession>
<dbReference type="EMBL" id="JAVFWL010000002">
    <property type="protein sequence ID" value="KAK6737299.1"/>
    <property type="molecule type" value="Genomic_DNA"/>
</dbReference>
<evidence type="ECO:0008006" key="4">
    <source>
        <dbReference type="Google" id="ProtNLM"/>
    </source>
</evidence>
<reference evidence="2 3" key="1">
    <citation type="submission" date="2023-08" db="EMBL/GenBank/DDBJ databases">
        <title>A Necator americanus chromosomal reference genome.</title>
        <authorList>
            <person name="Ilik V."/>
            <person name="Petrzelkova K.J."/>
            <person name="Pardy F."/>
            <person name="Fuh T."/>
            <person name="Niatou-Singa F.S."/>
            <person name="Gouil Q."/>
            <person name="Baker L."/>
            <person name="Ritchie M.E."/>
            <person name="Jex A.R."/>
            <person name="Gazzola D."/>
            <person name="Li H."/>
            <person name="Toshio Fujiwara R."/>
            <person name="Zhan B."/>
            <person name="Aroian R.V."/>
            <person name="Pafco B."/>
            <person name="Schwarz E.M."/>
        </authorList>
    </citation>
    <scope>NUCLEOTIDE SEQUENCE [LARGE SCALE GENOMIC DNA]</scope>
    <source>
        <strain evidence="2 3">Aroian</strain>
        <tissue evidence="2">Whole animal</tissue>
    </source>
</reference>
<name>A0ABR1CFR9_NECAM</name>
<proteinExistence type="predicted"/>
<feature type="region of interest" description="Disordered" evidence="1">
    <location>
        <begin position="72"/>
        <end position="92"/>
    </location>
</feature>
<organism evidence="2 3">
    <name type="scientific">Necator americanus</name>
    <name type="common">Human hookworm</name>
    <dbReference type="NCBI Taxonomy" id="51031"/>
    <lineage>
        <taxon>Eukaryota</taxon>
        <taxon>Metazoa</taxon>
        <taxon>Ecdysozoa</taxon>
        <taxon>Nematoda</taxon>
        <taxon>Chromadorea</taxon>
        <taxon>Rhabditida</taxon>
        <taxon>Rhabditina</taxon>
        <taxon>Rhabditomorpha</taxon>
        <taxon>Strongyloidea</taxon>
        <taxon>Ancylostomatidae</taxon>
        <taxon>Bunostominae</taxon>
        <taxon>Necator</taxon>
    </lineage>
</organism>
<evidence type="ECO:0000313" key="2">
    <source>
        <dbReference type="EMBL" id="KAK6737299.1"/>
    </source>
</evidence>
<evidence type="ECO:0000313" key="3">
    <source>
        <dbReference type="Proteomes" id="UP001303046"/>
    </source>
</evidence>
<protein>
    <recommendedName>
        <fullName evidence="4">Secreted protein</fullName>
    </recommendedName>
</protein>
<keyword evidence="3" id="KW-1185">Reference proteome</keyword>
<evidence type="ECO:0000256" key="1">
    <source>
        <dbReference type="SAM" id="MobiDB-lite"/>
    </source>
</evidence>
<gene>
    <name evidence="2" type="primary">Necator_chrII.g7580</name>
    <name evidence="2" type="ORF">RB195_019786</name>
</gene>